<dbReference type="Gene3D" id="3.40.50.620">
    <property type="entry name" value="HUPs"/>
    <property type="match status" value="2"/>
</dbReference>
<protein>
    <recommendedName>
        <fullName evidence="2">UspA domain-containing protein</fullName>
    </recommendedName>
</protein>
<keyword evidence="4" id="KW-1185">Reference proteome</keyword>
<dbReference type="Proteomes" id="UP000316598">
    <property type="component" value="Unassembled WGS sequence"/>
</dbReference>
<dbReference type="PRINTS" id="PR01438">
    <property type="entry name" value="UNVRSLSTRESS"/>
</dbReference>
<dbReference type="RefSeq" id="WP_146517098.1">
    <property type="nucleotide sequence ID" value="NZ_SJPI01000003.1"/>
</dbReference>
<dbReference type="InterPro" id="IPR006015">
    <property type="entry name" value="Universal_stress_UspA"/>
</dbReference>
<comment type="caution">
    <text evidence="3">The sequence shown here is derived from an EMBL/GenBank/DDBJ whole genome shotgun (WGS) entry which is preliminary data.</text>
</comment>
<dbReference type="CDD" id="cd00293">
    <property type="entry name" value="USP-like"/>
    <property type="match status" value="2"/>
</dbReference>
<gene>
    <name evidence="3" type="ORF">Pla22_48070</name>
</gene>
<evidence type="ECO:0000259" key="2">
    <source>
        <dbReference type="Pfam" id="PF00582"/>
    </source>
</evidence>
<comment type="similarity">
    <text evidence="1">Belongs to the universal stress protein A family.</text>
</comment>
<evidence type="ECO:0000313" key="3">
    <source>
        <dbReference type="EMBL" id="TWT49610.1"/>
    </source>
</evidence>
<dbReference type="AlphaFoldDB" id="A0A5C5WG38"/>
<sequence length="305" mass="33011">MKKVLLATDGSEPALQAARFVARLPHDGQLELIVVTAVFVSGREKTLLDSDWIAACLAQERKQADQAYKSVVEMFEGANVSLRQVVREGLPAETIVQVANEVRPDLVVIGATGHSAIARVLLGSTSDYIATHAPCSTLVVRPNQASTQNHPLQVTIGYDETGPAQAALEEFAEFRWGSSTKVDVVTVATTPALQALAGGKSEDDQRLTQHAVDDAAQQIREVAPNAIGRIVNGDHVGEGLVKFVESNRADLLIVGETPRTRLNRMLMGSMTRFVLRHAPCSVWITRNRMIEGVKKRTSKSTVASQ</sequence>
<organism evidence="3 4">
    <name type="scientific">Rubripirellula amarantea</name>
    <dbReference type="NCBI Taxonomy" id="2527999"/>
    <lineage>
        <taxon>Bacteria</taxon>
        <taxon>Pseudomonadati</taxon>
        <taxon>Planctomycetota</taxon>
        <taxon>Planctomycetia</taxon>
        <taxon>Pirellulales</taxon>
        <taxon>Pirellulaceae</taxon>
        <taxon>Rubripirellula</taxon>
    </lineage>
</organism>
<evidence type="ECO:0000256" key="1">
    <source>
        <dbReference type="ARBA" id="ARBA00008791"/>
    </source>
</evidence>
<dbReference type="Pfam" id="PF00582">
    <property type="entry name" value="Usp"/>
    <property type="match status" value="2"/>
</dbReference>
<dbReference type="InterPro" id="IPR006016">
    <property type="entry name" value="UspA"/>
</dbReference>
<feature type="domain" description="UspA" evidence="2">
    <location>
        <begin position="154"/>
        <end position="286"/>
    </location>
</feature>
<dbReference type="OrthoDB" id="6368426at2"/>
<dbReference type="InterPro" id="IPR014729">
    <property type="entry name" value="Rossmann-like_a/b/a_fold"/>
</dbReference>
<dbReference type="InterPro" id="IPR051688">
    <property type="entry name" value="USP_A"/>
</dbReference>
<dbReference type="SUPFAM" id="SSF52402">
    <property type="entry name" value="Adenine nucleotide alpha hydrolases-like"/>
    <property type="match status" value="2"/>
</dbReference>
<name>A0A5C5WG38_9BACT</name>
<accession>A0A5C5WG38</accession>
<dbReference type="PANTHER" id="PTHR43010">
    <property type="entry name" value="UNIVERSAL STRESS PROTEIN SLR1230"/>
    <property type="match status" value="1"/>
</dbReference>
<evidence type="ECO:0000313" key="4">
    <source>
        <dbReference type="Proteomes" id="UP000316598"/>
    </source>
</evidence>
<dbReference type="EMBL" id="SJPI01000003">
    <property type="protein sequence ID" value="TWT49610.1"/>
    <property type="molecule type" value="Genomic_DNA"/>
</dbReference>
<reference evidence="3 4" key="1">
    <citation type="submission" date="2019-02" db="EMBL/GenBank/DDBJ databases">
        <title>Deep-cultivation of Planctomycetes and their phenomic and genomic characterization uncovers novel biology.</title>
        <authorList>
            <person name="Wiegand S."/>
            <person name="Jogler M."/>
            <person name="Boedeker C."/>
            <person name="Pinto D."/>
            <person name="Vollmers J."/>
            <person name="Rivas-Marin E."/>
            <person name="Kohn T."/>
            <person name="Peeters S.H."/>
            <person name="Heuer A."/>
            <person name="Rast P."/>
            <person name="Oberbeckmann S."/>
            <person name="Bunk B."/>
            <person name="Jeske O."/>
            <person name="Meyerdierks A."/>
            <person name="Storesund J.E."/>
            <person name="Kallscheuer N."/>
            <person name="Luecker S."/>
            <person name="Lage O.M."/>
            <person name="Pohl T."/>
            <person name="Merkel B.J."/>
            <person name="Hornburger P."/>
            <person name="Mueller R.-W."/>
            <person name="Bruemmer F."/>
            <person name="Labrenz M."/>
            <person name="Spormann A.M."/>
            <person name="Op Den Camp H."/>
            <person name="Overmann J."/>
            <person name="Amann R."/>
            <person name="Jetten M.S.M."/>
            <person name="Mascher T."/>
            <person name="Medema M.H."/>
            <person name="Devos D.P."/>
            <person name="Kaster A.-K."/>
            <person name="Ovreas L."/>
            <person name="Rohde M."/>
            <person name="Galperin M.Y."/>
            <person name="Jogler C."/>
        </authorList>
    </citation>
    <scope>NUCLEOTIDE SEQUENCE [LARGE SCALE GENOMIC DNA]</scope>
    <source>
        <strain evidence="3 4">Pla22</strain>
    </source>
</reference>
<dbReference type="PANTHER" id="PTHR43010:SF1">
    <property type="entry name" value="USPA DOMAIN-CONTAINING PROTEIN"/>
    <property type="match status" value="1"/>
</dbReference>
<proteinExistence type="inferred from homology"/>
<feature type="domain" description="UspA" evidence="2">
    <location>
        <begin position="1"/>
        <end position="141"/>
    </location>
</feature>